<evidence type="ECO:0000256" key="2">
    <source>
        <dbReference type="SAM" id="Phobius"/>
    </source>
</evidence>
<keyword evidence="3" id="KW-0732">Signal</keyword>
<dbReference type="STRING" id="1793.AWC04_18355"/>
<keyword evidence="2" id="KW-0812">Transmembrane</keyword>
<comment type="caution">
    <text evidence="4">The sequence shown here is derived from an EMBL/GenBank/DDBJ whole genome shotgun (WGS) entry which is preliminary data.</text>
</comment>
<evidence type="ECO:0000256" key="1">
    <source>
        <dbReference type="SAM" id="MobiDB-lite"/>
    </source>
</evidence>
<gene>
    <name evidence="4" type="ORF">AWC04_18355</name>
</gene>
<name>A0A1X1QZX3_MYCFA</name>
<feature type="signal peptide" evidence="3">
    <location>
        <begin position="1"/>
        <end position="25"/>
    </location>
</feature>
<feature type="region of interest" description="Disordered" evidence="1">
    <location>
        <begin position="379"/>
        <end position="404"/>
    </location>
</feature>
<dbReference type="AlphaFoldDB" id="A0A1X1QZX3"/>
<feature type="region of interest" description="Disordered" evidence="1">
    <location>
        <begin position="148"/>
        <end position="167"/>
    </location>
</feature>
<accession>A0A1X1QZX3</accession>
<dbReference type="PROSITE" id="PS51257">
    <property type="entry name" value="PROKAR_LIPOPROTEIN"/>
    <property type="match status" value="1"/>
</dbReference>
<evidence type="ECO:0000256" key="3">
    <source>
        <dbReference type="SAM" id="SignalP"/>
    </source>
</evidence>
<feature type="transmembrane region" description="Helical" evidence="2">
    <location>
        <begin position="120"/>
        <end position="141"/>
    </location>
</feature>
<feature type="compositionally biased region" description="Low complexity" evidence="1">
    <location>
        <begin position="387"/>
        <end position="404"/>
    </location>
</feature>
<sequence>MSRFPRRFAAAATIAGALTLSGCGALQTTAPAPVPPVRVAKPTHASVPPLSFSSCGRSGDFGFQSCLTRRSTEHQRAVEEAQAEYAAAFEKWAQYERETRQHQRDLAAYHAAPPQVEKPWVAGLTSWPFLIGLAALLAGGYSAGRRRDPLADLPPHRAPDGPAAGVRTTAAQQAATAGWLGVVAAPALMLLGFGAAGPAVLAVVVGGLAGWGVVARLRWLGVAKAGYEIAGERWERAAGAAEMAGQKPPPEPQLDTADAHALGLTAGFEAPEGSAASVMLGIDGRDAPVRAAWLRVAQALKAGDTDPESGEFTPWAVIEDVELLNGGDVLVVWRVDDPAKTAQSFGQLQGPLLRELRVREIAGGFVTRQSDGRITARFTNGNGGGSAAPAAGPAAAAPADDWDF</sequence>
<organism evidence="4 5">
    <name type="scientific">Mycolicibacterium fallax</name>
    <name type="common">Mycobacterium fallax</name>
    <dbReference type="NCBI Taxonomy" id="1793"/>
    <lineage>
        <taxon>Bacteria</taxon>
        <taxon>Bacillati</taxon>
        <taxon>Actinomycetota</taxon>
        <taxon>Actinomycetes</taxon>
        <taxon>Mycobacteriales</taxon>
        <taxon>Mycobacteriaceae</taxon>
        <taxon>Mycolicibacterium</taxon>
    </lineage>
</organism>
<keyword evidence="2" id="KW-1133">Transmembrane helix</keyword>
<dbReference type="EMBL" id="LQOJ01000069">
    <property type="protein sequence ID" value="ORU97246.1"/>
    <property type="molecule type" value="Genomic_DNA"/>
</dbReference>
<feature type="transmembrane region" description="Helical" evidence="2">
    <location>
        <begin position="174"/>
        <end position="193"/>
    </location>
</feature>
<evidence type="ECO:0000313" key="5">
    <source>
        <dbReference type="Proteomes" id="UP000193484"/>
    </source>
</evidence>
<dbReference type="Proteomes" id="UP000193484">
    <property type="component" value="Unassembled WGS sequence"/>
</dbReference>
<feature type="compositionally biased region" description="Basic and acidic residues" evidence="1">
    <location>
        <begin position="148"/>
        <end position="159"/>
    </location>
</feature>
<reference evidence="4 5" key="1">
    <citation type="submission" date="2016-01" db="EMBL/GenBank/DDBJ databases">
        <title>The new phylogeny of the genus Mycobacterium.</title>
        <authorList>
            <person name="Tarcisio F."/>
            <person name="Conor M."/>
            <person name="Antonella G."/>
            <person name="Elisabetta G."/>
            <person name="Giulia F.S."/>
            <person name="Sara T."/>
            <person name="Anna F."/>
            <person name="Clotilde B."/>
            <person name="Roberto B."/>
            <person name="Veronica D.S."/>
            <person name="Fabio R."/>
            <person name="Monica P."/>
            <person name="Olivier J."/>
            <person name="Enrico T."/>
            <person name="Nicola S."/>
        </authorList>
    </citation>
    <scope>NUCLEOTIDE SEQUENCE [LARGE SCALE GENOMIC DNA]</scope>
    <source>
        <strain evidence="4 5">DSM 44179</strain>
    </source>
</reference>
<feature type="chain" id="PRO_5012778238" evidence="3">
    <location>
        <begin position="26"/>
        <end position="404"/>
    </location>
</feature>
<dbReference type="RefSeq" id="WP_085100141.1">
    <property type="nucleotide sequence ID" value="NZ_AP022603.1"/>
</dbReference>
<evidence type="ECO:0000313" key="4">
    <source>
        <dbReference type="EMBL" id="ORU97246.1"/>
    </source>
</evidence>
<protein>
    <submittedName>
        <fullName evidence="4">Uncharacterized protein</fullName>
    </submittedName>
</protein>
<keyword evidence="5" id="KW-1185">Reference proteome</keyword>
<proteinExistence type="predicted"/>
<keyword evidence="2" id="KW-0472">Membrane</keyword>